<organism evidence="2 3">
    <name type="scientific">Sulfoacidibacillus thermotolerans</name>
    <name type="common">Acidibacillus sulfuroxidans</name>
    <dbReference type="NCBI Taxonomy" id="1765684"/>
    <lineage>
        <taxon>Bacteria</taxon>
        <taxon>Bacillati</taxon>
        <taxon>Bacillota</taxon>
        <taxon>Bacilli</taxon>
        <taxon>Bacillales</taxon>
        <taxon>Alicyclobacillaceae</taxon>
        <taxon>Sulfoacidibacillus</taxon>
    </lineage>
</organism>
<keyword evidence="3" id="KW-1185">Reference proteome</keyword>
<dbReference type="RefSeq" id="WP_109429722.1">
    <property type="nucleotide sequence ID" value="NZ_MPDK01000003.1"/>
</dbReference>
<evidence type="ECO:0000313" key="2">
    <source>
        <dbReference type="EMBL" id="PWI58527.1"/>
    </source>
</evidence>
<dbReference type="AlphaFoldDB" id="A0A2U3DB71"/>
<dbReference type="Proteomes" id="UP000245380">
    <property type="component" value="Unassembled WGS sequence"/>
</dbReference>
<dbReference type="InterPro" id="IPR025716">
    <property type="entry name" value="Post-transcriptional_regulator"/>
</dbReference>
<name>A0A2U3DB71_SULT2</name>
<evidence type="ECO:0000313" key="3">
    <source>
        <dbReference type="Proteomes" id="UP000245380"/>
    </source>
</evidence>
<accession>A0A2U3DB71</accession>
<gene>
    <name evidence="2" type="ORF">BM613_03130</name>
</gene>
<feature type="region of interest" description="Disordered" evidence="1">
    <location>
        <begin position="1"/>
        <end position="41"/>
    </location>
</feature>
<reference evidence="2 3" key="1">
    <citation type="submission" date="2016-11" db="EMBL/GenBank/DDBJ databases">
        <title>Comparative genomics of Acidibacillus ferroxidans species.</title>
        <authorList>
            <person name="Oliveira G."/>
            <person name="Nunes G."/>
            <person name="Oliveira R."/>
            <person name="Araujo F."/>
            <person name="Salim A."/>
            <person name="Scholte L."/>
            <person name="Morais D."/>
            <person name="Nancucheo I."/>
            <person name="Johnson D.B."/>
            <person name="Grail B."/>
            <person name="Bittencourt J."/>
            <person name="Valadares R."/>
        </authorList>
    </citation>
    <scope>NUCLEOTIDE SEQUENCE [LARGE SCALE GENOMIC DNA]</scope>
    <source>
        <strain evidence="2 3">Y002</strain>
    </source>
</reference>
<feature type="region of interest" description="Disordered" evidence="1">
    <location>
        <begin position="74"/>
        <end position="118"/>
    </location>
</feature>
<evidence type="ECO:0000256" key="1">
    <source>
        <dbReference type="SAM" id="MobiDB-lite"/>
    </source>
</evidence>
<feature type="compositionally biased region" description="Basic and acidic residues" evidence="1">
    <location>
        <begin position="87"/>
        <end position="110"/>
    </location>
</feature>
<dbReference type="Pfam" id="PF13797">
    <property type="entry name" value="Post_transc_reg"/>
    <property type="match status" value="1"/>
</dbReference>
<proteinExistence type="predicted"/>
<protein>
    <submittedName>
        <fullName evidence="2">Uncharacterized protein</fullName>
    </submittedName>
</protein>
<dbReference type="OrthoDB" id="2990595at2"/>
<sequence>MVPSSNQEQAQKKTTKIFGVERKNPTPAFEESEPLAKEGEAVDSSATQFSTVNHELTEAQVFFEKRRIVFKGRRKDEPFPVQSEQISKSEVDIASDQNKDSNEDAQKEECSPSPIQESLMRKEHPIYAEVLRLQEQTKKQIIEVDKEEDAHDDFHPYDQKPSQDLQFLLENKVEEFHWLGYQEVTVDDLWDYFRFLGKKRPKSLHELVNAVMCLQPQAFMNYSLKRAYRSTTLEDIDLEGLL</sequence>
<dbReference type="EMBL" id="MPDK01000003">
    <property type="protein sequence ID" value="PWI58527.1"/>
    <property type="molecule type" value="Genomic_DNA"/>
</dbReference>
<comment type="caution">
    <text evidence="2">The sequence shown here is derived from an EMBL/GenBank/DDBJ whole genome shotgun (WGS) entry which is preliminary data.</text>
</comment>